<proteinExistence type="predicted"/>
<sequence>MTVISRRVRKFVSMYLAGALLGLMLAACGGGDNEIDSSGLASRTVLVYLIGSNLTDSAQVSLEQMTEASVGNQVQFVVTTGAGTESHGDVIWTKTQRWLIAGGQRTELAATAQADLTKPDVLQDFLVWGIKTYPAQRYAVILNDHGGAYDGFGYVGSENSHLSLDQLVAAFKNTKSATGATFDLIGFDACMMASVEVAAAMKPFGRYLAASEDLEYGSWDYAAIASGLANNPRMDGLALGKLIADAYYDATEKRISTADFTFSVTDLQQVDPLLQAVNQLGDELGSGKYLATKMADIRSHIQSFSTDWIAKTDVVDLLQLSRGLTGLQPPLTANDAVVGARIRNAVVYQRVGTARADVAGLNIFMPAISIYDPAKLKYYASLGTWQGGYRNFIGDYAEALATALDVAINISQPVCTGDVVSSYASLFGTWKTETPLAQISYQRSENKDDSVIAMFSIDAASPISAGDVNFDPDDFRAVKFNRNGGIPTINGVPVSMIPTTTPAVESDAKYVIPVTKKIEGSKPEGGFLLVQGGPSGQITVSNYVSTLSSAAGHAQPVDPEWKLVASTWAADDWSPNENQIIKMPGETAMVFKKESIPSSTDKNFYQSFNFQFGVIDLANRIHLSDSIVVQSQGQPCVVPQ</sequence>
<dbReference type="Gene3D" id="3.40.50.11970">
    <property type="match status" value="1"/>
</dbReference>
<dbReference type="InterPro" id="IPR005077">
    <property type="entry name" value="Peptidase_C11"/>
</dbReference>
<evidence type="ECO:0000256" key="1">
    <source>
        <dbReference type="SAM" id="SignalP"/>
    </source>
</evidence>
<feature type="signal peptide" evidence="1">
    <location>
        <begin position="1"/>
        <end position="29"/>
    </location>
</feature>
<comment type="caution">
    <text evidence="2">The sequence shown here is derived from an EMBL/GenBank/DDBJ whole genome shotgun (WGS) entry which is preliminary data.</text>
</comment>
<evidence type="ECO:0000313" key="3">
    <source>
        <dbReference type="Proteomes" id="UP000214600"/>
    </source>
</evidence>
<dbReference type="AlphaFoldDB" id="A0A228I4J3"/>
<dbReference type="PROSITE" id="PS51257">
    <property type="entry name" value="PROKAR_LIPOPROTEIN"/>
    <property type="match status" value="1"/>
</dbReference>
<accession>A0A228I4J3</accession>
<dbReference type="Proteomes" id="UP000214600">
    <property type="component" value="Unassembled WGS sequence"/>
</dbReference>
<dbReference type="RefSeq" id="WP_089453153.1">
    <property type="nucleotide sequence ID" value="NZ_NKFA01000016.1"/>
</dbReference>
<dbReference type="PANTHER" id="PTHR37835">
    <property type="entry name" value="ALPHA-CLOSTRIPAIN"/>
    <property type="match status" value="1"/>
</dbReference>
<feature type="chain" id="PRO_5013099019" description="Peptidase C11" evidence="1">
    <location>
        <begin position="30"/>
        <end position="640"/>
    </location>
</feature>
<dbReference type="PANTHER" id="PTHR37835:SF1">
    <property type="entry name" value="ALPHA-CLOSTRIPAIN"/>
    <property type="match status" value="1"/>
</dbReference>
<dbReference type="OrthoDB" id="5507507at2"/>
<reference evidence="3" key="1">
    <citation type="submission" date="2017-06" db="EMBL/GenBank/DDBJ databases">
        <authorList>
            <person name="LiPuma J."/>
            <person name="Spilker T."/>
        </authorList>
    </citation>
    <scope>NUCLEOTIDE SEQUENCE [LARGE SCALE GENOMIC DNA]</scope>
    <source>
        <strain evidence="3">AU17325</strain>
    </source>
</reference>
<keyword evidence="1" id="KW-0732">Signal</keyword>
<gene>
    <name evidence="2" type="ORF">CFB84_30000</name>
</gene>
<organism evidence="2 3">
    <name type="scientific">Burkholderia aenigmatica</name>
    <dbReference type="NCBI Taxonomy" id="2015348"/>
    <lineage>
        <taxon>Bacteria</taxon>
        <taxon>Pseudomonadati</taxon>
        <taxon>Pseudomonadota</taxon>
        <taxon>Betaproteobacteria</taxon>
        <taxon>Burkholderiales</taxon>
        <taxon>Burkholderiaceae</taxon>
        <taxon>Burkholderia</taxon>
        <taxon>Burkholderia cepacia complex</taxon>
    </lineage>
</organism>
<evidence type="ECO:0000313" key="2">
    <source>
        <dbReference type="EMBL" id="OXI37348.1"/>
    </source>
</evidence>
<name>A0A228I4J3_9BURK</name>
<dbReference type="EMBL" id="NKFA01000016">
    <property type="protein sequence ID" value="OXI37348.1"/>
    <property type="molecule type" value="Genomic_DNA"/>
</dbReference>
<reference evidence="2 3" key="2">
    <citation type="submission" date="2017-08" db="EMBL/GenBank/DDBJ databases">
        <title>WGS of novel Burkholderia cepaca complex species.</title>
        <authorList>
            <person name="Lipuma J."/>
            <person name="Spilker T."/>
        </authorList>
    </citation>
    <scope>NUCLEOTIDE SEQUENCE [LARGE SCALE GENOMIC DNA]</scope>
    <source>
        <strain evidence="2 3">AU17325</strain>
    </source>
</reference>
<dbReference type="Pfam" id="PF03415">
    <property type="entry name" value="Peptidase_C11"/>
    <property type="match status" value="1"/>
</dbReference>
<protein>
    <recommendedName>
        <fullName evidence="4">Peptidase C11</fullName>
    </recommendedName>
</protein>
<evidence type="ECO:0008006" key="4">
    <source>
        <dbReference type="Google" id="ProtNLM"/>
    </source>
</evidence>